<feature type="compositionally biased region" description="Polar residues" evidence="1">
    <location>
        <begin position="15"/>
        <end position="25"/>
    </location>
</feature>
<proteinExistence type="predicted"/>
<dbReference type="Proteomes" id="UP000189703">
    <property type="component" value="Unplaced"/>
</dbReference>
<gene>
    <name evidence="3" type="primary">LOC104590188</name>
</gene>
<dbReference type="InterPro" id="IPR044797">
    <property type="entry name" value="At4g06598-like"/>
</dbReference>
<dbReference type="InterPro" id="IPR044759">
    <property type="entry name" value="bZIP_RF2"/>
</dbReference>
<reference evidence="3" key="1">
    <citation type="submission" date="2025-08" db="UniProtKB">
        <authorList>
            <consortium name="RefSeq"/>
        </authorList>
    </citation>
    <scope>IDENTIFICATION</scope>
</reference>
<dbReference type="RefSeq" id="XP_010247101.1">
    <property type="nucleotide sequence ID" value="XM_010248799.2"/>
</dbReference>
<evidence type="ECO:0000313" key="3">
    <source>
        <dbReference type="RefSeq" id="XP_010247101.1"/>
    </source>
</evidence>
<dbReference type="OMA" id="HPHEAEN"/>
<dbReference type="PANTHER" id="PTHR46835">
    <property type="entry name" value="BASIC-LEUCINE ZIPPER (BZIP) TRANSCRIPTION FACTOR FAMILY PROTEIN-RELATED"/>
    <property type="match status" value="1"/>
</dbReference>
<dbReference type="GO" id="GO:0005634">
    <property type="term" value="C:nucleus"/>
    <property type="evidence" value="ECO:0007669"/>
    <property type="project" value="UniProtKB-ARBA"/>
</dbReference>
<feature type="region of interest" description="Disordered" evidence="1">
    <location>
        <begin position="1"/>
        <end position="25"/>
    </location>
</feature>
<protein>
    <submittedName>
        <fullName evidence="3">Uncharacterized protein At4g06598 isoform X3</fullName>
    </submittedName>
</protein>
<accession>A0A1U7ZG71</accession>
<dbReference type="CDD" id="cd14703">
    <property type="entry name" value="bZIP_plant_RF2"/>
    <property type="match status" value="1"/>
</dbReference>
<dbReference type="OrthoDB" id="1906396at2759"/>
<dbReference type="PANTHER" id="PTHR46835:SF4">
    <property type="entry name" value="B-ZIP PROTEIN"/>
    <property type="match status" value="1"/>
</dbReference>
<dbReference type="AlphaFoldDB" id="A0A1U7ZG71"/>
<keyword evidence="2" id="KW-1185">Reference proteome</keyword>
<evidence type="ECO:0000256" key="1">
    <source>
        <dbReference type="SAM" id="MobiDB-lite"/>
    </source>
</evidence>
<dbReference type="GO" id="GO:0003700">
    <property type="term" value="F:DNA-binding transcription factor activity"/>
    <property type="evidence" value="ECO:0007669"/>
    <property type="project" value="InterPro"/>
</dbReference>
<name>A0A1U7ZG71_NELNU</name>
<dbReference type="GeneID" id="104590188"/>
<evidence type="ECO:0000313" key="2">
    <source>
        <dbReference type="Proteomes" id="UP000189703"/>
    </source>
</evidence>
<sequence length="252" mass="27690">MSRQAHLPPRCPPQNRASSCSTQGTVSQTLQGNGELYLHHHRFHSQSSILEEQPSWLDDLLGDSDTNLKGIIHRRSASDSLTLLEAPASLNLTSNADIKNTISDETGTGMEAACIYGPNSPRCRSNLTHSKDSIVSALSEYVPQTPLQHSSKNLCIPETAQSYLEGGACGLNNELHSETKAAKRHSGQRSRVRKLQYIAELERTVNLLQCLESDLAARVGSLLQRHAILSMENTTLEQKIAILQKEKLIMDG</sequence>
<organism evidence="2 3">
    <name type="scientific">Nelumbo nucifera</name>
    <name type="common">Sacred lotus</name>
    <dbReference type="NCBI Taxonomy" id="4432"/>
    <lineage>
        <taxon>Eukaryota</taxon>
        <taxon>Viridiplantae</taxon>
        <taxon>Streptophyta</taxon>
        <taxon>Embryophyta</taxon>
        <taxon>Tracheophyta</taxon>
        <taxon>Spermatophyta</taxon>
        <taxon>Magnoliopsida</taxon>
        <taxon>Proteales</taxon>
        <taxon>Nelumbonaceae</taxon>
        <taxon>Nelumbo</taxon>
    </lineage>
</organism>